<dbReference type="PANTHER" id="PTHR11552:SF147">
    <property type="entry name" value="CHOLINE DEHYDROGENASE, MITOCHONDRIAL"/>
    <property type="match status" value="1"/>
</dbReference>
<dbReference type="AlphaFoldDB" id="A0A850P8R3"/>
<dbReference type="EMBL" id="JABXXR010000040">
    <property type="protein sequence ID" value="NVN40374.1"/>
    <property type="molecule type" value="Genomic_DNA"/>
</dbReference>
<gene>
    <name evidence="8" type="ORF">HUK82_07335</name>
</gene>
<reference evidence="8 9" key="1">
    <citation type="submission" date="2020-06" db="EMBL/GenBank/DDBJ databases">
        <title>Description of novel acetic acid bacteria.</title>
        <authorList>
            <person name="Sombolestani A."/>
        </authorList>
    </citation>
    <scope>NUCLEOTIDE SEQUENCE [LARGE SCALE GENOMIC DNA]</scope>
    <source>
        <strain evidence="8 9">LMG 27010</strain>
    </source>
</reference>
<comment type="cofactor">
    <cofactor evidence="1 5">
        <name>FAD</name>
        <dbReference type="ChEBI" id="CHEBI:57692"/>
    </cofactor>
</comment>
<evidence type="ECO:0000313" key="8">
    <source>
        <dbReference type="EMBL" id="NVN40374.1"/>
    </source>
</evidence>
<dbReference type="Pfam" id="PF05199">
    <property type="entry name" value="GMC_oxred_C"/>
    <property type="match status" value="1"/>
</dbReference>
<dbReference type="PROSITE" id="PS00623">
    <property type="entry name" value="GMC_OXRED_1"/>
    <property type="match status" value="1"/>
</dbReference>
<feature type="domain" description="Glucose-methanol-choline oxidoreductase N-terminal" evidence="7">
    <location>
        <begin position="98"/>
        <end position="121"/>
    </location>
</feature>
<dbReference type="PANTHER" id="PTHR11552">
    <property type="entry name" value="GLUCOSE-METHANOL-CHOLINE GMC OXIDOREDUCTASE"/>
    <property type="match status" value="1"/>
</dbReference>
<dbReference type="InterPro" id="IPR000172">
    <property type="entry name" value="GMC_OxRdtase_N"/>
</dbReference>
<dbReference type="Gene3D" id="3.50.50.60">
    <property type="entry name" value="FAD/NAD(P)-binding domain"/>
    <property type="match status" value="1"/>
</dbReference>
<comment type="caution">
    <text evidence="8">The sequence shown here is derived from an EMBL/GenBank/DDBJ whole genome shotgun (WGS) entry which is preliminary data.</text>
</comment>
<dbReference type="PIRSF" id="PIRSF000137">
    <property type="entry name" value="Alcohol_oxidase"/>
    <property type="match status" value="1"/>
</dbReference>
<dbReference type="InterPro" id="IPR036188">
    <property type="entry name" value="FAD/NAD-bd_sf"/>
</dbReference>
<sequence>MVTHDITALRTVPDGRSVLRAYDFVVCGGGTAGCVVARRLAEDGRATVLLLEAGGSHHVPAIMDSTQWMWNIGTERDWGFVSEPSAGLNGRTPPMPMGRALGGGSSINGQVWARGHRNDFDTWASVTGDASWSYDRVLEIYRRIENWHGRPDPRRGIGGPVDITLPDNPIPLVQALIESADGRGIPFADDLNTDPMEGGGGCGLPNVLVRNGVERVSMATAYLDPVAHRPNLHVLLGAEVERIELRGSRVGSVVFRRFGQRYAVEVRREAIVSLGAINTPKALMLSGIGDPAELAAHGIPCRHALRGVGANFQDHILLGGCIWEYEVPEPPRNNAAEFAFFCKSDPSLPTPDLMPVLEECPFASDVTARQFDLPVGAASAWTLAPGLARPKSRGRVRLRGADPALVPVIDANFLSDPDDVRALVRGVEICREIGNDPRLAGFRRREVMPGALHGAALETFVRNASGTYFHQSGTARMGRPDDLLAVVDPTLRVLGIEGLRIADASIMPEITSANIMAPVVMIAERAGDFIRKTHGLG</sequence>
<feature type="binding site" evidence="5">
    <location>
        <begin position="108"/>
        <end position="111"/>
    </location>
    <ligand>
        <name>FAD</name>
        <dbReference type="ChEBI" id="CHEBI:57692"/>
    </ligand>
</feature>
<evidence type="ECO:0000256" key="5">
    <source>
        <dbReference type="PIRSR" id="PIRSR000137-2"/>
    </source>
</evidence>
<evidence type="ECO:0000256" key="6">
    <source>
        <dbReference type="RuleBase" id="RU003968"/>
    </source>
</evidence>
<evidence type="ECO:0000259" key="7">
    <source>
        <dbReference type="PROSITE" id="PS00623"/>
    </source>
</evidence>
<dbReference type="Gene3D" id="3.30.560.10">
    <property type="entry name" value="Glucose Oxidase, domain 3"/>
    <property type="match status" value="1"/>
</dbReference>
<keyword evidence="3 6" id="KW-0285">Flavoprotein</keyword>
<protein>
    <submittedName>
        <fullName evidence="8">GMC family oxidoreductase N-terminal domain-containing protein</fullName>
    </submittedName>
</protein>
<dbReference type="Pfam" id="PF00732">
    <property type="entry name" value="GMC_oxred_N"/>
    <property type="match status" value="1"/>
</dbReference>
<dbReference type="InterPro" id="IPR012132">
    <property type="entry name" value="GMC_OxRdtase"/>
</dbReference>
<dbReference type="GO" id="GO:0016614">
    <property type="term" value="F:oxidoreductase activity, acting on CH-OH group of donors"/>
    <property type="evidence" value="ECO:0007669"/>
    <property type="project" value="InterPro"/>
</dbReference>
<dbReference type="SUPFAM" id="SSF51905">
    <property type="entry name" value="FAD/NAD(P)-binding domain"/>
    <property type="match status" value="1"/>
</dbReference>
<feature type="binding site" evidence="5">
    <location>
        <position position="240"/>
    </location>
    <ligand>
        <name>FAD</name>
        <dbReference type="ChEBI" id="CHEBI:57692"/>
    </ligand>
</feature>
<dbReference type="SUPFAM" id="SSF54373">
    <property type="entry name" value="FAD-linked reductases, C-terminal domain"/>
    <property type="match status" value="1"/>
</dbReference>
<proteinExistence type="inferred from homology"/>
<evidence type="ECO:0000256" key="3">
    <source>
        <dbReference type="ARBA" id="ARBA00022630"/>
    </source>
</evidence>
<evidence type="ECO:0000256" key="4">
    <source>
        <dbReference type="ARBA" id="ARBA00022827"/>
    </source>
</evidence>
<dbReference type="RefSeq" id="WP_176613342.1">
    <property type="nucleotide sequence ID" value="NZ_JABXXR010000040.1"/>
</dbReference>
<accession>A0A850P8R3</accession>
<keyword evidence="4 5" id="KW-0274">FAD</keyword>
<dbReference type="Proteomes" id="UP000585665">
    <property type="component" value="Unassembled WGS sequence"/>
</dbReference>
<name>A0A850P8R3_9PROT</name>
<feature type="binding site" evidence="5">
    <location>
        <position position="468"/>
    </location>
    <ligand>
        <name>substrate</name>
    </ligand>
</feature>
<evidence type="ECO:0000256" key="2">
    <source>
        <dbReference type="ARBA" id="ARBA00010790"/>
    </source>
</evidence>
<dbReference type="InterPro" id="IPR007867">
    <property type="entry name" value="GMC_OxRtase_C"/>
</dbReference>
<dbReference type="GO" id="GO:0050660">
    <property type="term" value="F:flavin adenine dinucleotide binding"/>
    <property type="evidence" value="ECO:0007669"/>
    <property type="project" value="InterPro"/>
</dbReference>
<evidence type="ECO:0000256" key="1">
    <source>
        <dbReference type="ARBA" id="ARBA00001974"/>
    </source>
</evidence>
<evidence type="ECO:0000313" key="9">
    <source>
        <dbReference type="Proteomes" id="UP000585665"/>
    </source>
</evidence>
<keyword evidence="9" id="KW-1185">Reference proteome</keyword>
<organism evidence="8 9">
    <name type="scientific">Ameyamaea chiangmaiensis</name>
    <dbReference type="NCBI Taxonomy" id="442969"/>
    <lineage>
        <taxon>Bacteria</taxon>
        <taxon>Pseudomonadati</taxon>
        <taxon>Pseudomonadota</taxon>
        <taxon>Alphaproteobacteria</taxon>
        <taxon>Acetobacterales</taxon>
        <taxon>Acetobacteraceae</taxon>
        <taxon>Ameyamaea</taxon>
    </lineage>
</organism>
<comment type="similarity">
    <text evidence="2 6">Belongs to the GMC oxidoreductase family.</text>
</comment>